<evidence type="ECO:0000313" key="3">
    <source>
        <dbReference type="Proteomes" id="UP000727857"/>
    </source>
</evidence>
<dbReference type="Proteomes" id="UP000727857">
    <property type="component" value="Unassembled WGS sequence"/>
</dbReference>
<proteinExistence type="predicted"/>
<reference evidence="2" key="2">
    <citation type="journal article" date="2021" name="PeerJ">
        <title>Extensive microbial diversity within the chicken gut microbiome revealed by metagenomics and culture.</title>
        <authorList>
            <person name="Gilroy R."/>
            <person name="Ravi A."/>
            <person name="Getino M."/>
            <person name="Pursley I."/>
            <person name="Horton D.L."/>
            <person name="Alikhan N.F."/>
            <person name="Baker D."/>
            <person name="Gharbi K."/>
            <person name="Hall N."/>
            <person name="Watson M."/>
            <person name="Adriaenssens E.M."/>
            <person name="Foster-Nyarko E."/>
            <person name="Jarju S."/>
            <person name="Secka A."/>
            <person name="Antonio M."/>
            <person name="Oren A."/>
            <person name="Chaudhuri R.R."/>
            <person name="La Ragione R."/>
            <person name="Hildebrand F."/>
            <person name="Pallen M.J."/>
        </authorList>
    </citation>
    <scope>NUCLEOTIDE SEQUENCE</scope>
    <source>
        <strain evidence="2">517</strain>
    </source>
</reference>
<dbReference type="Gene3D" id="2.160.20.110">
    <property type="match status" value="2"/>
</dbReference>
<name>A0A940DFJ6_9FIRM</name>
<dbReference type="AlphaFoldDB" id="A0A940DFJ6"/>
<gene>
    <name evidence="2" type="ORF">IAB16_01675</name>
</gene>
<feature type="signal peptide" evidence="1">
    <location>
        <begin position="1"/>
        <end position="31"/>
    </location>
</feature>
<organism evidence="2 3">
    <name type="scientific">Candidatus Stercoripulliclostridium pullicola</name>
    <dbReference type="NCBI Taxonomy" id="2840953"/>
    <lineage>
        <taxon>Bacteria</taxon>
        <taxon>Bacillati</taxon>
        <taxon>Bacillota</taxon>
        <taxon>Clostridia</taxon>
        <taxon>Eubacteriales</taxon>
        <taxon>Candidatus Stercoripulliclostridium</taxon>
    </lineage>
</organism>
<reference evidence="2" key="1">
    <citation type="submission" date="2020-10" db="EMBL/GenBank/DDBJ databases">
        <authorList>
            <person name="Gilroy R."/>
        </authorList>
    </citation>
    <scope>NUCLEOTIDE SEQUENCE</scope>
    <source>
        <strain evidence="2">517</strain>
    </source>
</reference>
<accession>A0A940DFJ6</accession>
<evidence type="ECO:0000313" key="2">
    <source>
        <dbReference type="EMBL" id="MBO8423721.1"/>
    </source>
</evidence>
<sequence>MKKSVSVILSVLVLLTASLAYFSYSSAGAYAADGTSAEAATEYISSESDFMDFIVDCGIGATKGKTYILTTDIYLTRYYAAGGGSLGRGAVFEGTLDGRGHAIVGVRISDGNVQNAFFKEISPSATVKNLKLIDAEVSGSDVATLAIYNYGSIENVSVTGTVKGLTAAGIAVFNFGAIRNCLTAATLTGSEGTAFAATASGSEAAGFIPEEYTAAGYTPLYEISGCYGLSGQNAAVFVTDGKVTEPDETNAAAGGVSDYALLKWYIDNYSASDEKPVAAQKAYINCYNVALTTEENAALEEAIGGECYSVAHYGFLNAANTSNSALTSHDTDYSAITGTDTGAYTASATLEGEGTKESPYLIANVSDLLAINGFDGTGKYFMLTADIDLYVSDYAGYYPASGAFVTELEGTLDGNGKTVSALAGALIGTVTASGRVSSLNVIGNGENGLVAETNNGIIEYVYADGAGCAVGVNDDYGTLTRSTVKTGGGVANTSSGTVSYTRHYGGSFFATSGTSAEYSYNVTASSTVSWNS</sequence>
<protein>
    <submittedName>
        <fullName evidence="2">Uncharacterized protein</fullName>
    </submittedName>
</protein>
<dbReference type="EMBL" id="JADINF010000042">
    <property type="protein sequence ID" value="MBO8423721.1"/>
    <property type="molecule type" value="Genomic_DNA"/>
</dbReference>
<comment type="caution">
    <text evidence="2">The sequence shown here is derived from an EMBL/GenBank/DDBJ whole genome shotgun (WGS) entry which is preliminary data.</text>
</comment>
<evidence type="ECO:0000256" key="1">
    <source>
        <dbReference type="SAM" id="SignalP"/>
    </source>
</evidence>
<feature type="chain" id="PRO_5037441923" evidence="1">
    <location>
        <begin position="32"/>
        <end position="532"/>
    </location>
</feature>
<feature type="non-terminal residue" evidence="2">
    <location>
        <position position="532"/>
    </location>
</feature>
<keyword evidence="1" id="KW-0732">Signal</keyword>